<gene>
    <name evidence="8" type="ORF">CLV30_101317</name>
</gene>
<feature type="transmembrane region" description="Helical" evidence="6">
    <location>
        <begin position="302"/>
        <end position="321"/>
    </location>
</feature>
<dbReference type="RefSeq" id="WP_106535413.1">
    <property type="nucleotide sequence ID" value="NZ_ML142897.1"/>
</dbReference>
<keyword evidence="4 6" id="KW-1133">Transmembrane helix</keyword>
<dbReference type="Pfam" id="PF12698">
    <property type="entry name" value="ABC2_membrane_3"/>
    <property type="match status" value="1"/>
</dbReference>
<keyword evidence="5 6" id="KW-0472">Membrane</keyword>
<keyword evidence="2" id="KW-1003">Cell membrane</keyword>
<feature type="transmembrane region" description="Helical" evidence="6">
    <location>
        <begin position="194"/>
        <end position="214"/>
    </location>
</feature>
<dbReference type="PANTHER" id="PTHR30294">
    <property type="entry name" value="MEMBRANE COMPONENT OF ABC TRANSPORTER YHHJ-RELATED"/>
    <property type="match status" value="1"/>
</dbReference>
<feature type="transmembrane region" description="Helical" evidence="6">
    <location>
        <begin position="357"/>
        <end position="379"/>
    </location>
</feature>
<dbReference type="GO" id="GO:0005886">
    <property type="term" value="C:plasma membrane"/>
    <property type="evidence" value="ECO:0007669"/>
    <property type="project" value="UniProtKB-SubCell"/>
</dbReference>
<organism evidence="8 9">
    <name type="scientific">Haloactinopolyspora alba</name>
    <dbReference type="NCBI Taxonomy" id="648780"/>
    <lineage>
        <taxon>Bacteria</taxon>
        <taxon>Bacillati</taxon>
        <taxon>Actinomycetota</taxon>
        <taxon>Actinomycetes</taxon>
        <taxon>Jiangellales</taxon>
        <taxon>Jiangellaceae</taxon>
        <taxon>Haloactinopolyspora</taxon>
    </lineage>
</organism>
<keyword evidence="9" id="KW-1185">Reference proteome</keyword>
<dbReference type="Proteomes" id="UP000243528">
    <property type="component" value="Unassembled WGS sequence"/>
</dbReference>
<evidence type="ECO:0000256" key="2">
    <source>
        <dbReference type="ARBA" id="ARBA00022475"/>
    </source>
</evidence>
<dbReference type="EMBL" id="PYGE01000001">
    <property type="protein sequence ID" value="PSL08346.1"/>
    <property type="molecule type" value="Genomic_DNA"/>
</dbReference>
<sequence>MRPALAIGVVELRRFFRDRSNIFFVFIFPLLLVLVIGLQFGENSSQGRVAVAGDGSALRTAVVDELEADDVTVTFDDADDVREQLARGRSDVGLFVSDRAARAFDEGENVRIEIVTAAQSGSQATVQDVRAAVRAVGVEQSQVTALTTAGLDEEAAQDALARARETIQPPEVSVSNVDELAQEFSGVGQFDVGAAQQTLLFVFLISLAGSATLIQARREGVVARTLAAPVSAAQVIAGQVLGRFVIAMLQGGYIMAASSLLFGVAWGNIALALLILSMFCVVAAAAAMVIGSVMDNDSAASGVGVGTGLVLAGLGGSMLPLELFPDGMRTIADFTPHAWGYEAFAEIQRHGAGLVDILPSIGVLAAMAAVLLALGSWLLRRSLARAL</sequence>
<dbReference type="AlphaFoldDB" id="A0A2P8EFV4"/>
<feature type="domain" description="ABC-2 type transporter transmembrane" evidence="7">
    <location>
        <begin position="22"/>
        <end position="376"/>
    </location>
</feature>
<evidence type="ECO:0000313" key="9">
    <source>
        <dbReference type="Proteomes" id="UP000243528"/>
    </source>
</evidence>
<dbReference type="GO" id="GO:0140359">
    <property type="term" value="F:ABC-type transporter activity"/>
    <property type="evidence" value="ECO:0007669"/>
    <property type="project" value="InterPro"/>
</dbReference>
<accession>A0A2P8EFV4</accession>
<dbReference type="OrthoDB" id="4867262at2"/>
<evidence type="ECO:0000256" key="3">
    <source>
        <dbReference type="ARBA" id="ARBA00022692"/>
    </source>
</evidence>
<comment type="subcellular location">
    <subcellularLocation>
        <location evidence="1">Cell membrane</location>
        <topology evidence="1">Multi-pass membrane protein</topology>
    </subcellularLocation>
</comment>
<feature type="transmembrane region" description="Helical" evidence="6">
    <location>
        <begin position="21"/>
        <end position="40"/>
    </location>
</feature>
<reference evidence="8 9" key="1">
    <citation type="submission" date="2018-03" db="EMBL/GenBank/DDBJ databases">
        <title>Genomic Encyclopedia of Archaeal and Bacterial Type Strains, Phase II (KMG-II): from individual species to whole genera.</title>
        <authorList>
            <person name="Goeker M."/>
        </authorList>
    </citation>
    <scope>NUCLEOTIDE SEQUENCE [LARGE SCALE GENOMIC DNA]</scope>
    <source>
        <strain evidence="8 9">DSM 45211</strain>
    </source>
</reference>
<keyword evidence="3 6" id="KW-0812">Transmembrane</keyword>
<dbReference type="InterPro" id="IPR013525">
    <property type="entry name" value="ABC2_TM"/>
</dbReference>
<comment type="caution">
    <text evidence="8">The sequence shown here is derived from an EMBL/GenBank/DDBJ whole genome shotgun (WGS) entry which is preliminary data.</text>
</comment>
<evidence type="ECO:0000313" key="8">
    <source>
        <dbReference type="EMBL" id="PSL08346.1"/>
    </source>
</evidence>
<feature type="transmembrane region" description="Helical" evidence="6">
    <location>
        <begin position="269"/>
        <end position="290"/>
    </location>
</feature>
<name>A0A2P8EFV4_9ACTN</name>
<evidence type="ECO:0000256" key="1">
    <source>
        <dbReference type="ARBA" id="ARBA00004651"/>
    </source>
</evidence>
<dbReference type="InterPro" id="IPR051449">
    <property type="entry name" value="ABC-2_transporter_component"/>
</dbReference>
<evidence type="ECO:0000256" key="6">
    <source>
        <dbReference type="SAM" id="Phobius"/>
    </source>
</evidence>
<dbReference type="PANTHER" id="PTHR30294:SF38">
    <property type="entry name" value="TRANSPORT PERMEASE PROTEIN"/>
    <property type="match status" value="1"/>
</dbReference>
<protein>
    <submittedName>
        <fullName evidence="8">ABC-2 type transport system permease protein</fullName>
    </submittedName>
</protein>
<evidence type="ECO:0000256" key="4">
    <source>
        <dbReference type="ARBA" id="ARBA00022989"/>
    </source>
</evidence>
<proteinExistence type="predicted"/>
<evidence type="ECO:0000256" key="5">
    <source>
        <dbReference type="ARBA" id="ARBA00023136"/>
    </source>
</evidence>
<evidence type="ECO:0000259" key="7">
    <source>
        <dbReference type="Pfam" id="PF12698"/>
    </source>
</evidence>